<evidence type="ECO:0000313" key="3">
    <source>
        <dbReference type="Proteomes" id="UP000191135"/>
    </source>
</evidence>
<keyword evidence="1" id="KW-0802">TPR repeat</keyword>
<dbReference type="SUPFAM" id="SSF48452">
    <property type="entry name" value="TPR-like"/>
    <property type="match status" value="1"/>
</dbReference>
<dbReference type="SMART" id="SM00028">
    <property type="entry name" value="TPR"/>
    <property type="match status" value="4"/>
</dbReference>
<proteinExistence type="predicted"/>
<dbReference type="InterPro" id="IPR019734">
    <property type="entry name" value="TPR_rpt"/>
</dbReference>
<feature type="repeat" description="TPR" evidence="1">
    <location>
        <begin position="140"/>
        <end position="173"/>
    </location>
</feature>
<gene>
    <name evidence="2" type="ORF">Mame_04096</name>
</gene>
<dbReference type="GO" id="GO:0042802">
    <property type="term" value="F:identical protein binding"/>
    <property type="evidence" value="ECO:0007669"/>
    <property type="project" value="InterPro"/>
</dbReference>
<protein>
    <submittedName>
        <fullName evidence="2">Bacteriophage N4 receptor, outer membrane subunit</fullName>
    </submittedName>
</protein>
<dbReference type="InterPro" id="IPR014596">
    <property type="entry name" value="UCP035836"/>
</dbReference>
<name>A0A1U9Z6U8_9HYPH</name>
<dbReference type="STRING" id="1122214.Mame_04096"/>
<dbReference type="eggNOG" id="COG5010">
    <property type="taxonomic scope" value="Bacteria"/>
</dbReference>
<dbReference type="InterPro" id="IPR011990">
    <property type="entry name" value="TPR-like_helical_dom_sf"/>
</dbReference>
<organism evidence="2 3">
    <name type="scientific">Martelella mediterranea DSM 17316</name>
    <dbReference type="NCBI Taxonomy" id="1122214"/>
    <lineage>
        <taxon>Bacteria</taxon>
        <taxon>Pseudomonadati</taxon>
        <taxon>Pseudomonadota</taxon>
        <taxon>Alphaproteobacteria</taxon>
        <taxon>Hyphomicrobiales</taxon>
        <taxon>Aurantimonadaceae</taxon>
        <taxon>Martelella</taxon>
    </lineage>
</organism>
<keyword evidence="3" id="KW-1185">Reference proteome</keyword>
<dbReference type="OrthoDB" id="422579at2"/>
<accession>A0A1U9Z6U8</accession>
<dbReference type="AlphaFoldDB" id="A0A1U9Z6U8"/>
<evidence type="ECO:0000313" key="2">
    <source>
        <dbReference type="EMBL" id="AQZ53394.1"/>
    </source>
</evidence>
<dbReference type="Pfam" id="PF13181">
    <property type="entry name" value="TPR_8"/>
    <property type="match status" value="1"/>
</dbReference>
<dbReference type="Pfam" id="PF14559">
    <property type="entry name" value="TPR_19"/>
    <property type="match status" value="1"/>
</dbReference>
<dbReference type="InterPro" id="IPR011717">
    <property type="entry name" value="TPR-4"/>
</dbReference>
<keyword evidence="2" id="KW-0675">Receptor</keyword>
<dbReference type="KEGG" id="mmed:Mame_04096"/>
<dbReference type="Pfam" id="PF07721">
    <property type="entry name" value="TPR_4"/>
    <property type="match status" value="1"/>
</dbReference>
<dbReference type="PANTHER" id="PTHR12558:SF13">
    <property type="entry name" value="CELL DIVISION CYCLE PROTEIN 27 HOMOLOG"/>
    <property type="match status" value="1"/>
</dbReference>
<dbReference type="PROSITE" id="PS50005">
    <property type="entry name" value="TPR"/>
    <property type="match status" value="1"/>
</dbReference>
<dbReference type="Proteomes" id="UP000191135">
    <property type="component" value="Chromosome"/>
</dbReference>
<dbReference type="PROSITE" id="PS51257">
    <property type="entry name" value="PROKAR_LIPOPROTEIN"/>
    <property type="match status" value="1"/>
</dbReference>
<dbReference type="PIRSF" id="PIRSF035836">
    <property type="entry name" value="UCP035836"/>
    <property type="match status" value="1"/>
</dbReference>
<dbReference type="PANTHER" id="PTHR12558">
    <property type="entry name" value="CELL DIVISION CYCLE 16,23,27"/>
    <property type="match status" value="1"/>
</dbReference>
<dbReference type="Gene3D" id="1.25.40.10">
    <property type="entry name" value="Tetratricopeptide repeat domain"/>
    <property type="match status" value="2"/>
</dbReference>
<dbReference type="RefSeq" id="WP_018067863.1">
    <property type="nucleotide sequence ID" value="NZ_AQWH01000066.1"/>
</dbReference>
<reference evidence="2 3" key="1">
    <citation type="submission" date="2017-03" db="EMBL/GenBank/DDBJ databases">
        <title>Foreign affairs: Plasmid Transfer between Roseobacters and Rhizobia.</title>
        <authorList>
            <person name="Bartling P."/>
            <person name="Bunk B."/>
            <person name="Overmann J."/>
            <person name="Brinkmann H."/>
            <person name="Petersen J."/>
        </authorList>
    </citation>
    <scope>NUCLEOTIDE SEQUENCE [LARGE SCALE GENOMIC DNA]</scope>
    <source>
        <strain evidence="2 3">MACL11</strain>
    </source>
</reference>
<evidence type="ECO:0000256" key="1">
    <source>
        <dbReference type="PROSITE-ProRule" id="PRU00339"/>
    </source>
</evidence>
<sequence>MKTNNPTGHASRAAIVLAAGLVALSGCASVRGGGINTSGYRMAEDFAGLSLSQQAQVSYRLESAYLSRPGRLNSGIEYSEYLKATGDYKKANEVMRQVAALNPGSGEAQLFYARSQAALGYYPDALRTVRQAAALSPNDWRVYNEEGTILDQMGQPMEARMRYRKALSLSPNNPDVLSAMATSYVLTHDLPTAENFLREAVNQRDAGSDVRVNLGLVLALQGKQEEAQRVVTAGVSAEEAQQNLAALAAATAPGGAWEQYAVGM</sequence>
<dbReference type="EMBL" id="CP020330">
    <property type="protein sequence ID" value="AQZ53394.1"/>
    <property type="molecule type" value="Genomic_DNA"/>
</dbReference>